<evidence type="ECO:0000256" key="1">
    <source>
        <dbReference type="SAM" id="Phobius"/>
    </source>
</evidence>
<protein>
    <submittedName>
        <fullName evidence="2">Uncharacterized protein</fullName>
    </submittedName>
</protein>
<evidence type="ECO:0000313" key="3">
    <source>
        <dbReference type="Proteomes" id="UP000494205"/>
    </source>
</evidence>
<name>A0A6J5A757_9BURK</name>
<proteinExistence type="predicted"/>
<reference evidence="2 3" key="1">
    <citation type="submission" date="2020-04" db="EMBL/GenBank/DDBJ databases">
        <authorList>
            <person name="De Canck E."/>
        </authorList>
    </citation>
    <scope>NUCLEOTIDE SEQUENCE [LARGE SCALE GENOMIC DNA]</scope>
    <source>
        <strain evidence="2 3">LMG 27174</strain>
    </source>
</reference>
<accession>A0A6J5A757</accession>
<dbReference type="AlphaFoldDB" id="A0A6J5A757"/>
<gene>
    <name evidence="2" type="ORF">LMG27174_00280</name>
</gene>
<dbReference type="Proteomes" id="UP000494205">
    <property type="component" value="Unassembled WGS sequence"/>
</dbReference>
<dbReference type="PROSITE" id="PS51257">
    <property type="entry name" value="PROKAR_LIPOPROTEIN"/>
    <property type="match status" value="1"/>
</dbReference>
<evidence type="ECO:0000313" key="2">
    <source>
        <dbReference type="EMBL" id="CAB3638071.1"/>
    </source>
</evidence>
<keyword evidence="1" id="KW-0812">Transmembrane</keyword>
<keyword evidence="1" id="KW-0472">Membrane</keyword>
<sequence>MSSRGFDALVWGQLANVFSSCAAFIGVRVVARTTCCARARRTLIVVELANSFDGEALILVYGKNDYSVRNSPVQQLKHCP</sequence>
<dbReference type="EMBL" id="CADIJZ010000001">
    <property type="protein sequence ID" value="CAB3638071.1"/>
    <property type="molecule type" value="Genomic_DNA"/>
</dbReference>
<keyword evidence="1" id="KW-1133">Transmembrane helix</keyword>
<organism evidence="2 3">
    <name type="scientific">Paraburkholderia rhynchosiae</name>
    <dbReference type="NCBI Taxonomy" id="487049"/>
    <lineage>
        <taxon>Bacteria</taxon>
        <taxon>Pseudomonadati</taxon>
        <taxon>Pseudomonadota</taxon>
        <taxon>Betaproteobacteria</taxon>
        <taxon>Burkholderiales</taxon>
        <taxon>Burkholderiaceae</taxon>
        <taxon>Paraburkholderia</taxon>
    </lineage>
</organism>
<feature type="transmembrane region" description="Helical" evidence="1">
    <location>
        <begin position="12"/>
        <end position="31"/>
    </location>
</feature>